<gene>
    <name evidence="5" type="primary">LOC113709422</name>
</gene>
<dbReference type="GO" id="GO:0008289">
    <property type="term" value="F:lipid binding"/>
    <property type="evidence" value="ECO:0007669"/>
    <property type="project" value="InterPro"/>
</dbReference>
<keyword evidence="4" id="KW-1185">Reference proteome</keyword>
<name>A0A6P6UDP8_COFAR</name>
<reference evidence="4" key="1">
    <citation type="journal article" date="2025" name="Foods">
        <title>Unveiling the Microbial Signatures of Arabica Coffee Cherries: Insights into Ripeness Specific Diversity, Functional Traits, and Implications for Quality and Safety.</title>
        <authorList>
            <consortium name="RefSeq"/>
            <person name="Tenea G.N."/>
            <person name="Cifuentes V."/>
            <person name="Reyes P."/>
            <person name="Cevallos-Vallejos M."/>
        </authorList>
    </citation>
    <scope>NUCLEOTIDE SEQUENCE [LARGE SCALE GENOMIC DNA]</scope>
</reference>
<dbReference type="InterPro" id="IPR000528">
    <property type="entry name" value="Plant_nsLTP"/>
</dbReference>
<dbReference type="OrthoDB" id="1876592at2759"/>
<feature type="transmembrane region" description="Helical" evidence="2">
    <location>
        <begin position="40"/>
        <end position="62"/>
    </location>
</feature>
<dbReference type="Gene3D" id="1.10.110.10">
    <property type="entry name" value="Plant lipid-transfer and hydrophobic proteins"/>
    <property type="match status" value="1"/>
</dbReference>
<evidence type="ECO:0000256" key="1">
    <source>
        <dbReference type="ARBA" id="ARBA00009748"/>
    </source>
</evidence>
<evidence type="ECO:0000313" key="4">
    <source>
        <dbReference type="Proteomes" id="UP001652660"/>
    </source>
</evidence>
<evidence type="ECO:0000313" key="5">
    <source>
        <dbReference type="RefSeq" id="XP_027087987.2"/>
    </source>
</evidence>
<keyword evidence="2" id="KW-1133">Transmembrane helix</keyword>
<protein>
    <submittedName>
        <fullName evidence="5">Non-specific lipid-transfer protein 1</fullName>
    </submittedName>
</protein>
<organism evidence="4 5">
    <name type="scientific">Coffea arabica</name>
    <name type="common">Arabian coffee</name>
    <dbReference type="NCBI Taxonomy" id="13443"/>
    <lineage>
        <taxon>Eukaryota</taxon>
        <taxon>Viridiplantae</taxon>
        <taxon>Streptophyta</taxon>
        <taxon>Embryophyta</taxon>
        <taxon>Tracheophyta</taxon>
        <taxon>Spermatophyta</taxon>
        <taxon>Magnoliopsida</taxon>
        <taxon>eudicotyledons</taxon>
        <taxon>Gunneridae</taxon>
        <taxon>Pentapetalae</taxon>
        <taxon>asterids</taxon>
        <taxon>lamiids</taxon>
        <taxon>Gentianales</taxon>
        <taxon>Rubiaceae</taxon>
        <taxon>Ixoroideae</taxon>
        <taxon>Gardenieae complex</taxon>
        <taxon>Bertiereae - Coffeeae clade</taxon>
        <taxon>Coffeeae</taxon>
        <taxon>Coffea</taxon>
    </lineage>
</organism>
<dbReference type="RefSeq" id="XP_027087987.2">
    <property type="nucleotide sequence ID" value="XM_027232186.2"/>
</dbReference>
<comment type="similarity">
    <text evidence="1">Belongs to the plant LTP family.</text>
</comment>
<accession>A0A6P6UDP8</accession>
<keyword evidence="2" id="KW-0812">Transmembrane</keyword>
<proteinExistence type="inferred from homology"/>
<feature type="chain" id="PRO_5046410541" evidence="3">
    <location>
        <begin position="25"/>
        <end position="114"/>
    </location>
</feature>
<dbReference type="PANTHER" id="PTHR33076">
    <property type="entry name" value="NON-SPECIFIC LIPID-TRANSFER PROTEIN 2-RELATED"/>
    <property type="match status" value="1"/>
</dbReference>
<dbReference type="GeneID" id="113709422"/>
<dbReference type="GO" id="GO:0006869">
    <property type="term" value="P:lipid transport"/>
    <property type="evidence" value="ECO:0007669"/>
    <property type="project" value="InterPro"/>
</dbReference>
<keyword evidence="2" id="KW-0472">Membrane</keyword>
<dbReference type="AlphaFoldDB" id="A0A6P6UDP8"/>
<reference evidence="5" key="2">
    <citation type="submission" date="2025-08" db="UniProtKB">
        <authorList>
            <consortium name="RefSeq"/>
        </authorList>
    </citation>
    <scope>IDENTIFICATION</scope>
    <source>
        <tissue evidence="5">Leaves</tissue>
    </source>
</reference>
<feature type="signal peptide" evidence="3">
    <location>
        <begin position="1"/>
        <end position="24"/>
    </location>
</feature>
<evidence type="ECO:0000256" key="3">
    <source>
        <dbReference type="SAM" id="SignalP"/>
    </source>
</evidence>
<dbReference type="PRINTS" id="PR00382">
    <property type="entry name" value="LIPIDTRNSFER"/>
</dbReference>
<dbReference type="InterPro" id="IPR036312">
    <property type="entry name" value="Bifun_inhib/LTP/seed_sf"/>
</dbReference>
<evidence type="ECO:0000256" key="2">
    <source>
        <dbReference type="SAM" id="Phobius"/>
    </source>
</evidence>
<dbReference type="SUPFAM" id="SSF47699">
    <property type="entry name" value="Bifunctional inhibitor/lipid-transfer protein/seed storage 2S albumin"/>
    <property type="match status" value="1"/>
</dbReference>
<sequence length="114" mass="12498">MAEKDVISWCLVVLGLILVSPANGMQCREAVMAIWPCEPFLLGYGIVTFPCCFAAAALNQIAASSQPHRKDICECLVRVGKAMEVQLDNAKQLPQLCQINATIPIDEKVDCNKY</sequence>
<dbReference type="Proteomes" id="UP001652660">
    <property type="component" value="Chromosome 9e"/>
</dbReference>
<keyword evidence="3" id="KW-0732">Signal</keyword>